<name>A0A086EPT0_9GAMM</name>
<dbReference type="Proteomes" id="UP000029435">
    <property type="component" value="Unassembled WGS sequence"/>
</dbReference>
<evidence type="ECO:0000313" key="4">
    <source>
        <dbReference type="EMBL" id="MDY4377193.1"/>
    </source>
</evidence>
<dbReference type="InterPro" id="IPR009491">
    <property type="entry name" value="DUF1107"/>
</dbReference>
<dbReference type="EMBL" id="JAXHOZ010000021">
    <property type="protein sequence ID" value="MDY4377193.1"/>
    <property type="molecule type" value="Genomic_DNA"/>
</dbReference>
<evidence type="ECO:0000313" key="2">
    <source>
        <dbReference type="EMBL" id="MBN3052494.1"/>
    </source>
</evidence>
<evidence type="ECO:0000313" key="8">
    <source>
        <dbReference type="Proteomes" id="UP000762586"/>
    </source>
</evidence>
<dbReference type="AlphaFoldDB" id="A0A086EPT0"/>
<dbReference type="Proteomes" id="UP001269968">
    <property type="component" value="Unassembled WGS sequence"/>
</dbReference>
<evidence type="ECO:0000313" key="5">
    <source>
        <dbReference type="EMBL" id="QPK24998.1"/>
    </source>
</evidence>
<sequence length="68" mass="8074">MRIFERYNPLKVAKYVKTLFRGRLYIKGVGAFEFDYGKILLPKKQDKQHLLVMSEVNRQVIRLQAEMG</sequence>
<evidence type="ECO:0000313" key="6">
    <source>
        <dbReference type="Proteomes" id="UP000029435"/>
    </source>
</evidence>
<gene>
    <name evidence="5" type="ORF">F126LOC_004005</name>
    <name evidence="2" type="ORF">H4F45_13645</name>
    <name evidence="3" type="ORF">H4F48_17020</name>
    <name evidence="1" type="ORF">KU74_17640</name>
    <name evidence="4" type="ORF">SOV92_04955</name>
</gene>
<dbReference type="EMBL" id="JACGEP010000034">
    <property type="protein sequence ID" value="MBN3052494.1"/>
    <property type="molecule type" value="Genomic_DNA"/>
</dbReference>
<accession>A0A086EPT0</accession>
<dbReference type="Gene3D" id="3.30.1910.10">
    <property type="entry name" value="so0334 like domain"/>
    <property type="match status" value="1"/>
</dbReference>
<dbReference type="Proteomes" id="UP000269351">
    <property type="component" value="Chromosome"/>
</dbReference>
<dbReference type="Proteomes" id="UP000762586">
    <property type="component" value="Unassembled WGS sequence"/>
</dbReference>
<organism evidence="1 6">
    <name type="scientific">Pectobacterium brasiliense</name>
    <dbReference type="NCBI Taxonomy" id="180957"/>
    <lineage>
        <taxon>Bacteria</taxon>
        <taxon>Pseudomonadati</taxon>
        <taxon>Pseudomonadota</taxon>
        <taxon>Gammaproteobacteria</taxon>
        <taxon>Enterobacterales</taxon>
        <taxon>Pectobacteriaceae</taxon>
        <taxon>Pectobacterium</taxon>
    </lineage>
</organism>
<reference evidence="5 7" key="3">
    <citation type="submission" date="2020-11" db="EMBL/GenBank/DDBJ databases">
        <title>Complete genome sequence of Pectobacterium brasiliense strain F126.</title>
        <authorList>
            <person name="Miroshnikov K."/>
            <person name="Vo T.N.H."/>
            <person name="Khodykina M.V."/>
            <person name="Kabanova A.P."/>
            <person name="Shneider M."/>
            <person name="Korzhenkov A."/>
            <person name="Toschakov S.V."/>
            <person name="Miroshnikov K.A."/>
            <person name="Ignatov A.N."/>
            <person name="Mikhailova Y.V."/>
            <person name="Shelenkov A."/>
            <person name="Yanushevich Y.G."/>
            <person name="Evseev P.V."/>
        </authorList>
    </citation>
    <scope>NUCLEOTIDE SEQUENCE [LARGE SCALE GENOMIC DNA]</scope>
    <source>
        <strain evidence="5 7">F126</strain>
    </source>
</reference>
<proteinExistence type="predicted"/>
<reference evidence="1 6" key="1">
    <citation type="submission" date="2014-08" db="EMBL/GenBank/DDBJ databases">
        <title>Genome sequences of NCPPB Pectobacterium isolates.</title>
        <authorList>
            <person name="Glover R.H."/>
            <person name="Sapp M."/>
            <person name="Elphinstone J."/>
        </authorList>
    </citation>
    <scope>NUCLEOTIDE SEQUENCE [LARGE SCALE GENOMIC DNA]</scope>
    <source>
        <strain evidence="1 6">LMG 21372</strain>
    </source>
</reference>
<reference evidence="4" key="4">
    <citation type="submission" date="2023-11" db="EMBL/GenBank/DDBJ databases">
        <title>Comparative genomics revealed phylogeny of phytopathogenic Pectobacterium aroidearum based on whole-genome sequencing and function of putative horizontal acquire islands in P. aroidearum PccS1.</title>
        <authorList>
            <person name="Fan J."/>
            <person name="Yang L."/>
        </authorList>
    </citation>
    <scope>NUCLEOTIDE SEQUENCE</scope>
    <source>
        <strain evidence="4">NJAU140</strain>
    </source>
</reference>
<dbReference type="OrthoDB" id="5588896at2"/>
<dbReference type="EMBL" id="CP065031">
    <property type="protein sequence ID" value="QPK24998.1"/>
    <property type="molecule type" value="Genomic_DNA"/>
</dbReference>
<evidence type="ECO:0000313" key="3">
    <source>
        <dbReference type="EMBL" id="MBN3107761.1"/>
    </source>
</evidence>
<reference evidence="2 8" key="2">
    <citation type="submission" date="2020-07" db="EMBL/GenBank/DDBJ databases">
        <title>A pangenomic view of the genus Pectobacterium provides insights into genome organization, phylogeny, and virulence.</title>
        <authorList>
            <person name="Jonkheer E."/>
            <person name="Brankovics B."/>
            <person name="Houwers I."/>
            <person name="Van Der Wolf J."/>
            <person name="Bonants P."/>
            <person name="Vreeburg R."/>
            <person name="Bollema R."/>
            <person name="De Haan J."/>
            <person name="Berke L."/>
            <person name="De Ridder D."/>
            <person name="Smit S."/>
            <person name="Van Der Lee T.A.J."/>
        </authorList>
    </citation>
    <scope>NUCLEOTIDE SEQUENCE</scope>
    <source>
        <strain evidence="3 8">NAK:384</strain>
        <strain evidence="2">NAK:433</strain>
    </source>
</reference>
<keyword evidence="8" id="KW-1185">Reference proteome</keyword>
<dbReference type="STRING" id="180957.B5S52_04560"/>
<dbReference type="Pfam" id="PF06526">
    <property type="entry name" value="DUF1107"/>
    <property type="match status" value="1"/>
</dbReference>
<evidence type="ECO:0000313" key="7">
    <source>
        <dbReference type="Proteomes" id="UP000269351"/>
    </source>
</evidence>
<protein>
    <submittedName>
        <fullName evidence="2">DUF1107 domain-containing protein</fullName>
    </submittedName>
</protein>
<dbReference type="RefSeq" id="WP_005974755.1">
    <property type="nucleotide sequence ID" value="NZ_BSWF01000014.1"/>
</dbReference>
<dbReference type="EMBL" id="JQOD01000005">
    <property type="protein sequence ID" value="KGA32515.1"/>
    <property type="molecule type" value="Genomic_DNA"/>
</dbReference>
<dbReference type="Proteomes" id="UP000768524">
    <property type="component" value="Unassembled WGS sequence"/>
</dbReference>
<evidence type="ECO:0000313" key="1">
    <source>
        <dbReference type="EMBL" id="KGA32515.1"/>
    </source>
</evidence>
<dbReference type="GeneID" id="90770106"/>
<dbReference type="EMBL" id="JACGET010000020">
    <property type="protein sequence ID" value="MBN3107761.1"/>
    <property type="molecule type" value="Genomic_DNA"/>
</dbReference>
<dbReference type="PATRIC" id="fig|180957.22.peg.1032"/>